<dbReference type="InterPro" id="IPR000847">
    <property type="entry name" value="LysR_HTH_N"/>
</dbReference>
<dbReference type="FunFam" id="3.40.190.290:FF:000001">
    <property type="entry name" value="Transcriptional regulator, LysR family"/>
    <property type="match status" value="1"/>
</dbReference>
<dbReference type="SUPFAM" id="SSF46785">
    <property type="entry name" value="Winged helix' DNA-binding domain"/>
    <property type="match status" value="1"/>
</dbReference>
<dbReference type="Pfam" id="PF00126">
    <property type="entry name" value="HTH_1"/>
    <property type="match status" value="1"/>
</dbReference>
<evidence type="ECO:0000256" key="3">
    <source>
        <dbReference type="ARBA" id="ARBA00023125"/>
    </source>
</evidence>
<keyword evidence="3" id="KW-0238">DNA-binding</keyword>
<dbReference type="GO" id="GO:0006351">
    <property type="term" value="P:DNA-templated transcription"/>
    <property type="evidence" value="ECO:0007669"/>
    <property type="project" value="TreeGrafter"/>
</dbReference>
<dbReference type="GO" id="GO:0043565">
    <property type="term" value="F:sequence-specific DNA binding"/>
    <property type="evidence" value="ECO:0007669"/>
    <property type="project" value="TreeGrafter"/>
</dbReference>
<dbReference type="InterPro" id="IPR058163">
    <property type="entry name" value="LysR-type_TF_proteobact-type"/>
</dbReference>
<dbReference type="AlphaFoldDB" id="A0A8J7M6X8"/>
<dbReference type="CDD" id="cd08422">
    <property type="entry name" value="PBP2_CrgA_like"/>
    <property type="match status" value="1"/>
</dbReference>
<dbReference type="InterPro" id="IPR036388">
    <property type="entry name" value="WH-like_DNA-bd_sf"/>
</dbReference>
<dbReference type="FunFam" id="1.10.10.10:FF:000001">
    <property type="entry name" value="LysR family transcriptional regulator"/>
    <property type="match status" value="1"/>
</dbReference>
<keyword evidence="2" id="KW-0805">Transcription regulation</keyword>
<dbReference type="PROSITE" id="PS50931">
    <property type="entry name" value="HTH_LYSR"/>
    <property type="match status" value="1"/>
</dbReference>
<dbReference type="Gene3D" id="1.10.10.10">
    <property type="entry name" value="Winged helix-like DNA-binding domain superfamily/Winged helix DNA-binding domain"/>
    <property type="match status" value="1"/>
</dbReference>
<dbReference type="GO" id="GO:0003700">
    <property type="term" value="F:DNA-binding transcription factor activity"/>
    <property type="evidence" value="ECO:0007669"/>
    <property type="project" value="InterPro"/>
</dbReference>
<dbReference type="RefSeq" id="WP_200609437.1">
    <property type="nucleotide sequence ID" value="NZ_JAEHHL010000004.1"/>
</dbReference>
<proteinExistence type="inferred from homology"/>
<dbReference type="Pfam" id="PF03466">
    <property type="entry name" value="LysR_substrate"/>
    <property type="match status" value="1"/>
</dbReference>
<keyword evidence="4" id="KW-0804">Transcription</keyword>
<comment type="similarity">
    <text evidence="1">Belongs to the LysR transcriptional regulatory family.</text>
</comment>
<name>A0A8J7M6X8_9RHOB</name>
<dbReference type="InterPro" id="IPR005119">
    <property type="entry name" value="LysR_subst-bd"/>
</dbReference>
<dbReference type="InterPro" id="IPR036390">
    <property type="entry name" value="WH_DNA-bd_sf"/>
</dbReference>
<gene>
    <name evidence="6" type="ORF">H0I76_08990</name>
</gene>
<evidence type="ECO:0000259" key="5">
    <source>
        <dbReference type="PROSITE" id="PS50931"/>
    </source>
</evidence>
<evidence type="ECO:0000256" key="4">
    <source>
        <dbReference type="ARBA" id="ARBA00023163"/>
    </source>
</evidence>
<evidence type="ECO:0000256" key="2">
    <source>
        <dbReference type="ARBA" id="ARBA00023015"/>
    </source>
</evidence>
<evidence type="ECO:0000313" key="7">
    <source>
        <dbReference type="Proteomes" id="UP000655420"/>
    </source>
</evidence>
<comment type="caution">
    <text evidence="6">The sequence shown here is derived from an EMBL/GenBank/DDBJ whole genome shotgun (WGS) entry which is preliminary data.</text>
</comment>
<dbReference type="Proteomes" id="UP000655420">
    <property type="component" value="Unassembled WGS sequence"/>
</dbReference>
<reference evidence="6" key="1">
    <citation type="submission" date="2020-12" db="EMBL/GenBank/DDBJ databases">
        <title>Bacterial taxonomy.</title>
        <authorList>
            <person name="Pan X."/>
        </authorList>
    </citation>
    <scope>NUCLEOTIDE SEQUENCE</scope>
    <source>
        <strain evidence="6">M0105</strain>
    </source>
</reference>
<feature type="domain" description="HTH lysR-type" evidence="5">
    <location>
        <begin position="1"/>
        <end position="59"/>
    </location>
</feature>
<dbReference type="SUPFAM" id="SSF53850">
    <property type="entry name" value="Periplasmic binding protein-like II"/>
    <property type="match status" value="1"/>
</dbReference>
<evidence type="ECO:0000313" key="6">
    <source>
        <dbReference type="EMBL" id="MBK0399325.1"/>
    </source>
</evidence>
<dbReference type="EMBL" id="JAEHHL010000004">
    <property type="protein sequence ID" value="MBK0399325.1"/>
    <property type="molecule type" value="Genomic_DNA"/>
</dbReference>
<dbReference type="PANTHER" id="PTHR30537:SF35">
    <property type="entry name" value="TRANSCRIPTIONAL REGULATORY PROTEIN"/>
    <property type="match status" value="1"/>
</dbReference>
<evidence type="ECO:0000256" key="1">
    <source>
        <dbReference type="ARBA" id="ARBA00009437"/>
    </source>
</evidence>
<organism evidence="6 7">
    <name type="scientific">Thermohalobaculum xanthum</name>
    <dbReference type="NCBI Taxonomy" id="2753746"/>
    <lineage>
        <taxon>Bacteria</taxon>
        <taxon>Pseudomonadati</taxon>
        <taxon>Pseudomonadota</taxon>
        <taxon>Alphaproteobacteria</taxon>
        <taxon>Rhodobacterales</taxon>
        <taxon>Paracoccaceae</taxon>
        <taxon>Thermohalobaculum</taxon>
    </lineage>
</organism>
<dbReference type="PANTHER" id="PTHR30537">
    <property type="entry name" value="HTH-TYPE TRANSCRIPTIONAL REGULATOR"/>
    <property type="match status" value="1"/>
</dbReference>
<accession>A0A8J7M6X8</accession>
<sequence>MDRFEDMRCFVQVADQGSVTRAAEALGIAPSAVSRRLKDLELRLGVQLMARTTRRMSLTEAGQIFCERARRILADVDEAESEVSDTSRMLAGQLRIAAPLTFGVAHLTPIITEFVSMHPELAVDVDMSDRIVDLVGEGFDLAVRIGSLRDSTLVARKICDVRVAVAAAPSFLDKHGRPTRPEDMRDWPALAYVGSERPDIWRFRRPDGGEGSVQLPVRMRANNGTVLLSAAAAGLGVVIQPSFILCEAVRSGQLETVLTDHAWPEIAIFAVYPQTRHLSAKARTFIDFLRARIGSRPSWEAMIDA</sequence>
<dbReference type="Gene3D" id="3.40.190.290">
    <property type="match status" value="1"/>
</dbReference>
<keyword evidence="7" id="KW-1185">Reference proteome</keyword>
<protein>
    <submittedName>
        <fullName evidence="6">LysR family transcriptional regulator</fullName>
    </submittedName>
</protein>